<keyword evidence="3" id="KW-1185">Reference proteome</keyword>
<evidence type="ECO:0000313" key="3">
    <source>
        <dbReference type="Proteomes" id="UP001162131"/>
    </source>
</evidence>
<organism evidence="2 3">
    <name type="scientific">Blepharisma stoltei</name>
    <dbReference type="NCBI Taxonomy" id="1481888"/>
    <lineage>
        <taxon>Eukaryota</taxon>
        <taxon>Sar</taxon>
        <taxon>Alveolata</taxon>
        <taxon>Ciliophora</taxon>
        <taxon>Postciliodesmatophora</taxon>
        <taxon>Heterotrichea</taxon>
        <taxon>Heterotrichida</taxon>
        <taxon>Blepharismidae</taxon>
        <taxon>Blepharisma</taxon>
    </lineage>
</organism>
<comment type="caution">
    <text evidence="2">The sequence shown here is derived from an EMBL/GenBank/DDBJ whole genome shotgun (WGS) entry which is preliminary data.</text>
</comment>
<dbReference type="Pfam" id="PF02141">
    <property type="entry name" value="DENN"/>
    <property type="match status" value="1"/>
</dbReference>
<dbReference type="PANTHER" id="PTHR12296">
    <property type="entry name" value="DENN DOMAIN-CONTAINING PROTEIN 4"/>
    <property type="match status" value="1"/>
</dbReference>
<sequence length="917" mass="105434">MDQFFKEIEDYCEAYFTVADYFLTVGFTDQVIKDHLECGEELIPSVLSQFPPSTRGSLNLPTTLPMFCFPWGASISQSKAKLATNLFNLILQDDLGTPLYCTCLHVLEERGEEMKQDRNAINLLPSTSTGSDSTFETASERSEYFSPENIRVTISECPNYEQSSTDRDRSVSEFYTTSLPSSPTFKYKPVFLENQNSKIVPKAIVIVSRSPYLEIFKRILLNIYKMSTDGIKIPMECVISHLMLTIPHPPKGEVELMYLLNTHYFKFSMPPKNQLPLLDVNLGVLFHRLDLDKVMCIFQHLSLERSIVFLSTNEDLLTSCSYCLLSLLYPLQWTLLYIPVLPEKMIDFLYSPIKYVFGVHSKYKEAVYARCMSSACIVDLDENSIETTAQAVKISQTARYGQSTLPNLPEHYGKKLHKELSQSLLKAGGVKANSISLSTPKLDEFTIKSIRQSFFKYYVSIFLNYGKYVNMEWTEYGGSKFFSHHEFLETHPDNSRSYMKEMINSQMFSSFLEKKLRPKNNDDYFEVLYFDESIVAKMNRSKLKYTKASTPFIEDKSVGFKDVAQVPSLYSVYPAVGWFQYKNFPDFDLQLLSAYGLPKNRLPKCRDYPDTPSYTNIYIPHTHWPTNQHCVIACWIEVWAASLWHQDLADHSDMLNKAIFVLGKYHKFPTPSLLSAMLESCCEFNASLGISLFSFLSSSKFLIDMVCIKILRKTVSKLLKGNQNMEDIDCDRSLMITNAIINSDDLAENSRKRIFTGEGEINIFVRGFCKVCGRKIPNTEIAEQHADNPYSLACRCKCGELYQPQLKVRNCLDDAIIVETIFMSPKSLRQSFVELIKDKDLPLKLDFDILRLELPMIFWNLIWQFNLSSLPFEFLFPYESQTTSFLTNSIRKEMSTQTESYPNLAEVLAIYEELVSQ</sequence>
<protein>
    <recommendedName>
        <fullName evidence="1">UDENN domain-containing protein</fullName>
    </recommendedName>
</protein>
<dbReference type="Gene3D" id="3.40.50.11500">
    <property type="match status" value="1"/>
</dbReference>
<dbReference type="GO" id="GO:0031410">
    <property type="term" value="C:cytoplasmic vesicle"/>
    <property type="evidence" value="ECO:0007669"/>
    <property type="project" value="TreeGrafter"/>
</dbReference>
<dbReference type="InterPro" id="IPR043153">
    <property type="entry name" value="DENN_C"/>
</dbReference>
<dbReference type="InterPro" id="IPR037516">
    <property type="entry name" value="Tripartite_DENN"/>
</dbReference>
<dbReference type="GO" id="GO:0032483">
    <property type="term" value="P:regulation of Rab protein signal transduction"/>
    <property type="evidence" value="ECO:0007669"/>
    <property type="project" value="TreeGrafter"/>
</dbReference>
<dbReference type="InterPro" id="IPR051696">
    <property type="entry name" value="DENN_Domain_GEFs"/>
</dbReference>
<dbReference type="SMART" id="SM00800">
    <property type="entry name" value="uDENN"/>
    <property type="match status" value="1"/>
</dbReference>
<dbReference type="Pfam" id="PF03455">
    <property type="entry name" value="dDENN"/>
    <property type="match status" value="1"/>
</dbReference>
<dbReference type="EMBL" id="CAJZBQ010000058">
    <property type="protein sequence ID" value="CAG9334418.1"/>
    <property type="molecule type" value="Genomic_DNA"/>
</dbReference>
<evidence type="ECO:0000313" key="2">
    <source>
        <dbReference type="EMBL" id="CAG9334418.1"/>
    </source>
</evidence>
<feature type="domain" description="UDENN" evidence="1">
    <location>
        <begin position="27"/>
        <end position="522"/>
    </location>
</feature>
<dbReference type="PROSITE" id="PS50211">
    <property type="entry name" value="DENN"/>
    <property type="match status" value="1"/>
</dbReference>
<reference evidence="2" key="1">
    <citation type="submission" date="2021-09" db="EMBL/GenBank/DDBJ databases">
        <authorList>
            <consortium name="AG Swart"/>
            <person name="Singh M."/>
            <person name="Singh A."/>
            <person name="Seah K."/>
            <person name="Emmerich C."/>
        </authorList>
    </citation>
    <scope>NUCLEOTIDE SEQUENCE</scope>
    <source>
        <strain evidence="2">ATCC30299</strain>
    </source>
</reference>
<name>A0AAU9K875_9CILI</name>
<dbReference type="SMART" id="SM00801">
    <property type="entry name" value="dDENN"/>
    <property type="match status" value="1"/>
</dbReference>
<dbReference type="AlphaFoldDB" id="A0AAU9K875"/>
<dbReference type="Pfam" id="PF03456">
    <property type="entry name" value="uDENN"/>
    <property type="match status" value="1"/>
</dbReference>
<dbReference type="InterPro" id="IPR005112">
    <property type="entry name" value="dDENN_dom"/>
</dbReference>
<dbReference type="InterPro" id="IPR001194">
    <property type="entry name" value="cDENN_dom"/>
</dbReference>
<dbReference type="Proteomes" id="UP001162131">
    <property type="component" value="Unassembled WGS sequence"/>
</dbReference>
<dbReference type="PANTHER" id="PTHR12296:SF21">
    <property type="entry name" value="DENN DOMAIN-CONTAINING PROTEIN 3"/>
    <property type="match status" value="1"/>
</dbReference>
<dbReference type="InterPro" id="IPR005113">
    <property type="entry name" value="uDENN_dom"/>
</dbReference>
<evidence type="ECO:0000259" key="1">
    <source>
        <dbReference type="PROSITE" id="PS50211"/>
    </source>
</evidence>
<accession>A0AAU9K875</accession>
<proteinExistence type="predicted"/>
<dbReference type="SMART" id="SM00799">
    <property type="entry name" value="DENN"/>
    <property type="match status" value="1"/>
</dbReference>
<gene>
    <name evidence="2" type="ORF">BSTOLATCC_MIC61036</name>
</gene>
<dbReference type="Gene3D" id="3.30.450.200">
    <property type="match status" value="1"/>
</dbReference>